<dbReference type="SUPFAM" id="SSF52540">
    <property type="entry name" value="P-loop containing nucleoside triphosphate hydrolases"/>
    <property type="match status" value="1"/>
</dbReference>
<accession>A0A1F5S3N4</accession>
<name>A0A1F5S3N4_9BACT</name>
<dbReference type="InterPro" id="IPR027417">
    <property type="entry name" value="P-loop_NTPase"/>
</dbReference>
<dbReference type="Gene3D" id="3.40.50.300">
    <property type="entry name" value="P-loop containing nucleotide triphosphate hydrolases"/>
    <property type="match status" value="1"/>
</dbReference>
<dbReference type="EMBL" id="MFGA01000008">
    <property type="protein sequence ID" value="OGF21307.1"/>
    <property type="molecule type" value="Genomic_DNA"/>
</dbReference>
<evidence type="ECO:0000313" key="2">
    <source>
        <dbReference type="Proteomes" id="UP000177407"/>
    </source>
</evidence>
<proteinExistence type="predicted"/>
<evidence type="ECO:0000313" key="1">
    <source>
        <dbReference type="EMBL" id="OGF21307.1"/>
    </source>
</evidence>
<protein>
    <submittedName>
        <fullName evidence="1">Uncharacterized protein</fullName>
    </submittedName>
</protein>
<dbReference type="Proteomes" id="UP000177407">
    <property type="component" value="Unassembled WGS sequence"/>
</dbReference>
<organism evidence="1 2">
    <name type="scientific">Candidatus Falkowbacteria bacterium RIFOXYA2_FULL_38_12</name>
    <dbReference type="NCBI Taxonomy" id="1797993"/>
    <lineage>
        <taxon>Bacteria</taxon>
        <taxon>Candidatus Falkowiibacteriota</taxon>
    </lineage>
</organism>
<sequence length="208" mass="24025">MIYLIGGPPKCGKTTLAKRLSKSKGIPWVSTDTLQCVIKPYMNKKYFSKKFPTNNQRGKNNDEKYSKYSTNEIVEAYQQQAKTSYQAIDMFTVCEITDGNDFVVEGYHVEPELVADLNSKYPNKIKSIFLIKTDELKFINDIKKSTTPNDWIIARTNKEETYGKIAKMICEYGKFFKKESEKHGFKVLNMDDDFDNQINEAIKYLTIA</sequence>
<dbReference type="Pfam" id="PF13238">
    <property type="entry name" value="AAA_18"/>
    <property type="match status" value="1"/>
</dbReference>
<gene>
    <name evidence="1" type="ORF">A2257_00795</name>
</gene>
<reference evidence="1 2" key="1">
    <citation type="journal article" date="2016" name="Nat. Commun.">
        <title>Thousands of microbial genomes shed light on interconnected biogeochemical processes in an aquifer system.</title>
        <authorList>
            <person name="Anantharaman K."/>
            <person name="Brown C.T."/>
            <person name="Hug L.A."/>
            <person name="Sharon I."/>
            <person name="Castelle C.J."/>
            <person name="Probst A.J."/>
            <person name="Thomas B.C."/>
            <person name="Singh A."/>
            <person name="Wilkins M.J."/>
            <person name="Karaoz U."/>
            <person name="Brodie E.L."/>
            <person name="Williams K.H."/>
            <person name="Hubbard S.S."/>
            <person name="Banfield J.F."/>
        </authorList>
    </citation>
    <scope>NUCLEOTIDE SEQUENCE [LARGE SCALE GENOMIC DNA]</scope>
</reference>
<comment type="caution">
    <text evidence="1">The sequence shown here is derived from an EMBL/GenBank/DDBJ whole genome shotgun (WGS) entry which is preliminary data.</text>
</comment>
<dbReference type="AlphaFoldDB" id="A0A1F5S3N4"/>